<feature type="signal peptide" evidence="1">
    <location>
        <begin position="1"/>
        <end position="19"/>
    </location>
</feature>
<keyword evidence="5" id="KW-1185">Reference proteome</keyword>
<accession>A0ABD3RBU2</accession>
<organism evidence="4 5">
    <name type="scientific">Cyclostephanos tholiformis</name>
    <dbReference type="NCBI Taxonomy" id="382380"/>
    <lineage>
        <taxon>Eukaryota</taxon>
        <taxon>Sar</taxon>
        <taxon>Stramenopiles</taxon>
        <taxon>Ochrophyta</taxon>
        <taxon>Bacillariophyta</taxon>
        <taxon>Coscinodiscophyceae</taxon>
        <taxon>Thalassiosirophycidae</taxon>
        <taxon>Stephanodiscales</taxon>
        <taxon>Stephanodiscaceae</taxon>
        <taxon>Cyclostephanos</taxon>
    </lineage>
</organism>
<comment type="caution">
    <text evidence="4">The sequence shown here is derived from an EMBL/GenBank/DDBJ whole genome shotgun (WGS) entry which is preliminary data.</text>
</comment>
<dbReference type="EMBL" id="JALLPB020000883">
    <property type="protein sequence ID" value="KAL3806143.1"/>
    <property type="molecule type" value="Genomic_DNA"/>
</dbReference>
<evidence type="ECO:0000313" key="4">
    <source>
        <dbReference type="EMBL" id="KAL3810438.1"/>
    </source>
</evidence>
<dbReference type="Proteomes" id="UP001530377">
    <property type="component" value="Unassembled WGS sequence"/>
</dbReference>
<reference evidence="4 5" key="1">
    <citation type="submission" date="2024-10" db="EMBL/GenBank/DDBJ databases">
        <title>Updated reference genomes for cyclostephanoid diatoms.</title>
        <authorList>
            <person name="Roberts W.R."/>
            <person name="Alverson A.J."/>
        </authorList>
    </citation>
    <scope>NUCLEOTIDE SEQUENCE [LARGE SCALE GENOMIC DNA]</scope>
    <source>
        <strain evidence="4 5">AJA228-03</strain>
    </source>
</reference>
<evidence type="ECO:0000313" key="3">
    <source>
        <dbReference type="EMBL" id="KAL3806143.1"/>
    </source>
</evidence>
<dbReference type="InterPro" id="IPR036497">
    <property type="entry name" value="GLTP_sf"/>
</dbReference>
<feature type="domain" description="Glycolipid transfer protein" evidence="2">
    <location>
        <begin position="157"/>
        <end position="301"/>
    </location>
</feature>
<dbReference type="PANTHER" id="PTHR10219:SF43">
    <property type="entry name" value="GLYCOLIPID TRANSFER PROTEIN DOMAIN-CONTAINING PROTEIN"/>
    <property type="match status" value="1"/>
</dbReference>
<keyword evidence="1" id="KW-0732">Signal</keyword>
<protein>
    <recommendedName>
        <fullName evidence="2">Glycolipid transfer protein domain-containing protein</fullName>
    </recommendedName>
</protein>
<evidence type="ECO:0000313" key="5">
    <source>
        <dbReference type="Proteomes" id="UP001530377"/>
    </source>
</evidence>
<dbReference type="SUPFAM" id="SSF110004">
    <property type="entry name" value="Glycolipid transfer protein, GLTP"/>
    <property type="match status" value="1"/>
</dbReference>
<feature type="chain" id="PRO_5044724983" description="Glycolipid transfer protein domain-containing protein" evidence="1">
    <location>
        <begin position="20"/>
        <end position="349"/>
    </location>
</feature>
<dbReference type="EMBL" id="JALLPB020000328">
    <property type="protein sequence ID" value="KAL3810438.1"/>
    <property type="molecule type" value="Genomic_DNA"/>
</dbReference>
<dbReference type="PANTHER" id="PTHR10219">
    <property type="entry name" value="GLYCOLIPID TRANSFER PROTEIN-RELATED"/>
    <property type="match status" value="1"/>
</dbReference>
<dbReference type="InterPro" id="IPR014830">
    <property type="entry name" value="Glycolipid_transfer_prot_dom"/>
</dbReference>
<evidence type="ECO:0000259" key="2">
    <source>
        <dbReference type="Pfam" id="PF08718"/>
    </source>
</evidence>
<dbReference type="AlphaFoldDB" id="A0ABD3RBU2"/>
<sequence length="349" mass="39017">MRSTHVSLISILLIGPAIAGDRSMPWRIVPLPFLRGGAVISGAVAAKQRSTRKRQQVRRATRGGRVVTIGPIVQLVDDVLHGLGEVGDRIKIDVSNFGKGIGREWDRLTSLTTRFVANARLPFPPFVGRRRKGLLKSTKLDEVCQTFATVLRSGDEVDTVQLLRACRAHVDLMKTGGPSLRLVARDLESNVKKAEEAFRMSPRDGKHLSTLLERERGRGLHNGSELHERSAAMGLLWIRRSLQFQLDLYACLASGIGHPRDAAYDAYERHLAPYHGWALQKIFPASLSQMPDRRAFLAKFAGIEIDDLSDEHDREIARKLRSLIGTWDPLLSSWKGAFERLGLEDTRRV</sequence>
<dbReference type="Gene3D" id="1.10.3520.10">
    <property type="entry name" value="Glycolipid transfer protein"/>
    <property type="match status" value="1"/>
</dbReference>
<dbReference type="Pfam" id="PF08718">
    <property type="entry name" value="GLTP"/>
    <property type="match status" value="1"/>
</dbReference>
<name>A0ABD3RBU2_9STRA</name>
<evidence type="ECO:0000256" key="1">
    <source>
        <dbReference type="SAM" id="SignalP"/>
    </source>
</evidence>
<gene>
    <name evidence="4" type="ORF">ACHAXA_009478</name>
    <name evidence="3" type="ORF">ACHAXA_011825</name>
</gene>
<proteinExistence type="predicted"/>